<dbReference type="OrthoDB" id="414463at2759"/>
<accession>A0A1E7EUB8</accession>
<evidence type="ECO:0000256" key="1">
    <source>
        <dbReference type="SAM" id="Phobius"/>
    </source>
</evidence>
<reference evidence="2 3" key="1">
    <citation type="submission" date="2016-09" db="EMBL/GenBank/DDBJ databases">
        <title>Extensive genetic diversity and differential bi-allelic expression allows diatom success in the polar Southern Ocean.</title>
        <authorList>
            <consortium name="DOE Joint Genome Institute"/>
            <person name="Mock T."/>
            <person name="Otillar R.P."/>
            <person name="Strauss J."/>
            <person name="Dupont C."/>
            <person name="Frickenhaus S."/>
            <person name="Maumus F."/>
            <person name="Mcmullan M."/>
            <person name="Sanges R."/>
            <person name="Schmutz J."/>
            <person name="Toseland A."/>
            <person name="Valas R."/>
            <person name="Veluchamy A."/>
            <person name="Ward B.J."/>
            <person name="Allen A."/>
            <person name="Barry K."/>
            <person name="Falciatore A."/>
            <person name="Ferrante M."/>
            <person name="Fortunato A.E."/>
            <person name="Gloeckner G."/>
            <person name="Gruber A."/>
            <person name="Hipkin R."/>
            <person name="Janech M."/>
            <person name="Kroth P."/>
            <person name="Leese F."/>
            <person name="Lindquist E."/>
            <person name="Lyon B.R."/>
            <person name="Martin J."/>
            <person name="Mayer C."/>
            <person name="Parker M."/>
            <person name="Quesneville H."/>
            <person name="Raymond J."/>
            <person name="Uhlig C."/>
            <person name="Valentin K.U."/>
            <person name="Worden A.Z."/>
            <person name="Armbrust E.V."/>
            <person name="Bowler C."/>
            <person name="Green B."/>
            <person name="Moulton V."/>
            <person name="Van Oosterhout C."/>
            <person name="Grigoriev I."/>
        </authorList>
    </citation>
    <scope>NUCLEOTIDE SEQUENCE [LARGE SCALE GENOMIC DNA]</scope>
    <source>
        <strain evidence="2 3">CCMP1102</strain>
    </source>
</reference>
<name>A0A1E7EUB8_9STRA</name>
<dbReference type="PANTHER" id="PTHR31223:SF70">
    <property type="entry name" value="LOG FAMILY PROTEIN YJL055W"/>
    <property type="match status" value="1"/>
</dbReference>
<dbReference type="InterPro" id="IPR031100">
    <property type="entry name" value="LOG_fam"/>
</dbReference>
<organism evidence="2 3">
    <name type="scientific">Fragilariopsis cylindrus CCMP1102</name>
    <dbReference type="NCBI Taxonomy" id="635003"/>
    <lineage>
        <taxon>Eukaryota</taxon>
        <taxon>Sar</taxon>
        <taxon>Stramenopiles</taxon>
        <taxon>Ochrophyta</taxon>
        <taxon>Bacillariophyta</taxon>
        <taxon>Bacillariophyceae</taxon>
        <taxon>Bacillariophycidae</taxon>
        <taxon>Bacillariales</taxon>
        <taxon>Bacillariaceae</taxon>
        <taxon>Fragilariopsis</taxon>
    </lineage>
</organism>
<dbReference type="AlphaFoldDB" id="A0A1E7EUB8"/>
<gene>
    <name evidence="2" type="ORF">FRACYDRAFT_264130</name>
</gene>
<feature type="transmembrane region" description="Helical" evidence="1">
    <location>
        <begin position="294"/>
        <end position="313"/>
    </location>
</feature>
<proteinExistence type="predicted"/>
<dbReference type="GO" id="GO:0009691">
    <property type="term" value="P:cytokinin biosynthetic process"/>
    <property type="evidence" value="ECO:0007669"/>
    <property type="project" value="TreeGrafter"/>
</dbReference>
<evidence type="ECO:0000313" key="3">
    <source>
        <dbReference type="Proteomes" id="UP000095751"/>
    </source>
</evidence>
<dbReference type="Gene3D" id="3.40.50.450">
    <property type="match status" value="1"/>
</dbReference>
<dbReference type="EMBL" id="KV784375">
    <property type="protein sequence ID" value="OEU09394.1"/>
    <property type="molecule type" value="Genomic_DNA"/>
</dbReference>
<dbReference type="SUPFAM" id="SSF102405">
    <property type="entry name" value="MCP/YpsA-like"/>
    <property type="match status" value="1"/>
</dbReference>
<dbReference type="Proteomes" id="UP000095751">
    <property type="component" value="Unassembled WGS sequence"/>
</dbReference>
<keyword evidence="3" id="KW-1185">Reference proteome</keyword>
<dbReference type="PANTHER" id="PTHR31223">
    <property type="entry name" value="LOG FAMILY PROTEIN YJL055W"/>
    <property type="match status" value="1"/>
</dbReference>
<sequence length="315" mass="34886">MTSSKSSNSVEAQDTTSSIKIDPGTVNSKFCLQKATTSLNVTCYGSSSAKTPIRYLEEARSLGYMLARRGHICINGAGSYGCMAAMNDGVLAGDGHVRGVIHEMFLVDNGYVGINGKKLLRRGSSHQVFENAIIFQNKDHVANDDECVDSNTTTDYAEKGLIREIHVAGGDDLQERKKFLVNNTDAVIVLPGGPGTWDELWEMACARHLNLNQLPIVCVNVDDYYEPFRDMLDRAYYDELIRLPPHEIVHFASTAEEAIRFVEEHDGKEVNDADEIQYTNKQYIRKCNSPWSNLVPAFVTGAAFGVVIAVSLIRR</sequence>
<evidence type="ECO:0000313" key="2">
    <source>
        <dbReference type="EMBL" id="OEU09394.1"/>
    </source>
</evidence>
<protein>
    <submittedName>
        <fullName evidence="2">Putative lysine decarboxylase</fullName>
    </submittedName>
</protein>
<keyword evidence="1" id="KW-0812">Transmembrane</keyword>
<dbReference type="GO" id="GO:0005829">
    <property type="term" value="C:cytosol"/>
    <property type="evidence" value="ECO:0007669"/>
    <property type="project" value="TreeGrafter"/>
</dbReference>
<dbReference type="KEGG" id="fcy:FRACYDRAFT_264130"/>
<dbReference type="InParanoid" id="A0A1E7EUB8"/>
<keyword evidence="1" id="KW-0472">Membrane</keyword>
<dbReference type="GO" id="GO:0016799">
    <property type="term" value="F:hydrolase activity, hydrolyzing N-glycosyl compounds"/>
    <property type="evidence" value="ECO:0007669"/>
    <property type="project" value="TreeGrafter"/>
</dbReference>
<dbReference type="Pfam" id="PF03641">
    <property type="entry name" value="Lysine_decarbox"/>
    <property type="match status" value="1"/>
</dbReference>
<keyword evidence="1" id="KW-1133">Transmembrane helix</keyword>